<dbReference type="FunFam" id="2.60.40.150:FF:000020">
    <property type="entry name" value="C2 calcium dependent domain containing 5"/>
    <property type="match status" value="1"/>
</dbReference>
<feature type="compositionally biased region" description="Polar residues" evidence="17">
    <location>
        <begin position="274"/>
        <end position="289"/>
    </location>
</feature>
<dbReference type="GO" id="GO:0005886">
    <property type="term" value="C:plasma membrane"/>
    <property type="evidence" value="ECO:0007669"/>
    <property type="project" value="UniProtKB-SubCell"/>
</dbReference>
<evidence type="ECO:0000256" key="17">
    <source>
        <dbReference type="SAM" id="MobiDB-lite"/>
    </source>
</evidence>
<reference evidence="19" key="3">
    <citation type="submission" date="2025-09" db="UniProtKB">
        <authorList>
            <consortium name="Ensembl"/>
        </authorList>
    </citation>
    <scope>IDENTIFICATION</scope>
</reference>
<dbReference type="EMBL" id="ABDC03010023">
    <property type="status" value="NOT_ANNOTATED_CDS"/>
    <property type="molecule type" value="Genomic_DNA"/>
</dbReference>
<evidence type="ECO:0000256" key="9">
    <source>
        <dbReference type="ARBA" id="ARBA00022837"/>
    </source>
</evidence>
<dbReference type="Pfam" id="PF23128">
    <property type="entry name" value="YbjQ_4"/>
    <property type="match status" value="1"/>
</dbReference>
<dbReference type="Ensembl" id="ENSMICT00000002301.3">
    <property type="protein sequence ID" value="ENSMICP00000002101.2"/>
    <property type="gene ID" value="ENSMICG00000002294.3"/>
</dbReference>
<keyword evidence="10" id="KW-0653">Protein transport</keyword>
<evidence type="ECO:0000256" key="5">
    <source>
        <dbReference type="ARBA" id="ARBA00022448"/>
    </source>
</evidence>
<feature type="compositionally biased region" description="Low complexity" evidence="17">
    <location>
        <begin position="290"/>
        <end position="318"/>
    </location>
</feature>
<organism evidence="19 20">
    <name type="scientific">Microcebus murinus</name>
    <name type="common">Gray mouse lemur</name>
    <name type="synonym">Lemur murinus</name>
    <dbReference type="NCBI Taxonomy" id="30608"/>
    <lineage>
        <taxon>Eukaryota</taxon>
        <taxon>Metazoa</taxon>
        <taxon>Chordata</taxon>
        <taxon>Craniata</taxon>
        <taxon>Vertebrata</taxon>
        <taxon>Euteleostomi</taxon>
        <taxon>Mammalia</taxon>
        <taxon>Eutheria</taxon>
        <taxon>Euarchontoglires</taxon>
        <taxon>Primates</taxon>
        <taxon>Strepsirrhini</taxon>
        <taxon>Lemuriformes</taxon>
        <taxon>Cheirogaleidae</taxon>
        <taxon>Microcebus</taxon>
    </lineage>
</organism>
<dbReference type="GO" id="GO:0072659">
    <property type="term" value="P:protein localization to plasma membrane"/>
    <property type="evidence" value="ECO:0007669"/>
    <property type="project" value="TreeGrafter"/>
</dbReference>
<dbReference type="Pfam" id="PF00168">
    <property type="entry name" value="C2"/>
    <property type="match status" value="1"/>
</dbReference>
<dbReference type="InterPro" id="IPR037785">
    <property type="entry name" value="C2_C2CD5"/>
</dbReference>
<protein>
    <recommendedName>
        <fullName evidence="16">C2 domain-containing protein 5</fullName>
    </recommendedName>
</protein>
<keyword evidence="6" id="KW-1003">Cell membrane</keyword>
<dbReference type="SMART" id="SM00239">
    <property type="entry name" value="C2"/>
    <property type="match status" value="1"/>
</dbReference>
<evidence type="ECO:0000256" key="11">
    <source>
        <dbReference type="ARBA" id="ARBA00023121"/>
    </source>
</evidence>
<name>A0A8C5UR94_MICMU</name>
<evidence type="ECO:0000256" key="4">
    <source>
        <dbReference type="ARBA" id="ARBA00004544"/>
    </source>
</evidence>
<keyword evidence="13" id="KW-0966">Cell projection</keyword>
<evidence type="ECO:0000313" key="19">
    <source>
        <dbReference type="Ensembl" id="ENSMICP00000002101.2"/>
    </source>
</evidence>
<evidence type="ECO:0000256" key="15">
    <source>
        <dbReference type="ARBA" id="ARBA00054259"/>
    </source>
</evidence>
<dbReference type="InterPro" id="IPR038983">
    <property type="entry name" value="C2CD5"/>
</dbReference>
<evidence type="ECO:0000256" key="7">
    <source>
        <dbReference type="ARBA" id="ARBA00022490"/>
    </source>
</evidence>
<dbReference type="Pfam" id="PF23028">
    <property type="entry name" value="YbjQ_3"/>
    <property type="match status" value="1"/>
</dbReference>
<dbReference type="GO" id="GO:0010828">
    <property type="term" value="P:positive regulation of D-glucose transmembrane transport"/>
    <property type="evidence" value="ECO:0007669"/>
    <property type="project" value="TreeGrafter"/>
</dbReference>
<dbReference type="AlphaFoldDB" id="A0A8C5UR94"/>
<dbReference type="Pfam" id="PF23025">
    <property type="entry name" value="YbjQ_2"/>
    <property type="match status" value="3"/>
</dbReference>
<proteinExistence type="predicted"/>
<keyword evidence="11" id="KW-0446">Lipid-binding</keyword>
<comment type="subcellular location">
    <subcellularLocation>
        <location evidence="2">Cell membrane</location>
    </subcellularLocation>
    <subcellularLocation>
        <location evidence="3">Cell projection</location>
        <location evidence="3">Ruffle</location>
    </subcellularLocation>
    <subcellularLocation>
        <location evidence="4">Cytoplasm</location>
        <location evidence="4">Cell cortex</location>
    </subcellularLocation>
    <subcellularLocation>
        <location evidence="1">Cytoplasmic vesicle membrane</location>
    </subcellularLocation>
</comment>
<feature type="compositionally biased region" description="Gly residues" evidence="17">
    <location>
        <begin position="319"/>
        <end position="328"/>
    </location>
</feature>
<keyword evidence="7" id="KW-0963">Cytoplasm</keyword>
<evidence type="ECO:0000256" key="16">
    <source>
        <dbReference type="ARBA" id="ARBA00068078"/>
    </source>
</evidence>
<evidence type="ECO:0000256" key="6">
    <source>
        <dbReference type="ARBA" id="ARBA00022475"/>
    </source>
</evidence>
<evidence type="ECO:0000313" key="20">
    <source>
        <dbReference type="Proteomes" id="UP000694394"/>
    </source>
</evidence>
<sequence length="1018" mass="112306">MPGKLKVKIVAGRHLPVMDRASDLTDAFVEVKFGNTTFKTDVYLKSLNPQWNSEWFKFEVDDEDLQDEPLQITVLDHDTYSANDAIGKVYIDIDPLLYSEAATVISGWFPIYDTIHGIRGEINVVVKVDLFNDLNRFRQSSCGVKFFCTTSIPKCYRAVIIHGFVEELVVNEDPEYQWIDRIRTPRASNEARQRLISLMSGELQRKIGLKVLEMRGNAVVGYLQCFDLEGESGLVVRAIGTACTLDKLSSPAAFLPACNSPSKDMKEIPFNEDPNPNTHSSGPSTPLKNQTYSFSPSKSYSRQSSSSDTDLSLTPKTGMGSGSAGKEGGPFKALLRQQTQSALEQREFPFFTLTAFPPGFLVHVGGVVSARSVKLLDRIHNPDEPETRDAWWAEIRQEIKSHAKALGCHAVVGYSESTSICEEVCILSASGTAAVLNPRFLQDGTVEGCLEQRWLEENLPIGCGFCHIPYDELNMPFPAHLTYCYNCRKQKVPDVLFTTIDLPTDAAVIGKGCLIQARLCRLKKKAQAEANATAISNLLPFMEYEVHTQLMNKLKLKGMNALFGLRIQITVGENMLMGLASATGVYLAALPTPGGIQIAGKTPNDGSYEQHISHMQKKINDTIAKNKELYEINPPEISEEIIGSPIPEPRQRSRLLRSQSESSDEVTELDLSHGKKDAFVLEIDDTDAMEDVHSLLTDVPPPSGFYSCNTEIMPGINNWTSEIQMFTSVRVIRLSSLNLTNQALNKNFNDLCENLLKSLYFKLRSMIPCCLCHVNFTVSLPEDELIQVTVTAVAITFDKNQALQTTKTHVEKSLQRASTDNEELLQFPLELCSDSLPSHPFPPAKEHLESASANSGIPAAQRAVTVEKASPMGEGNFRNRSAPPCANSTVGVVKMTPLSFIPGAKITKYLGIINMFFIRETTSLREEGGVSGFLHAFIAEVFAMVRAHVAALGGNAVVSYIMKQCVFMENPNKNQAQCLINVSGDAVVFVRESDLEVVPTQQPTANCQPLCTEGEVTT</sequence>
<evidence type="ECO:0000256" key="12">
    <source>
        <dbReference type="ARBA" id="ARBA00023136"/>
    </source>
</evidence>
<dbReference type="GO" id="GO:0001726">
    <property type="term" value="C:ruffle"/>
    <property type="evidence" value="ECO:0007669"/>
    <property type="project" value="UniProtKB-SubCell"/>
</dbReference>
<evidence type="ECO:0000256" key="14">
    <source>
        <dbReference type="ARBA" id="ARBA00023329"/>
    </source>
</evidence>
<evidence type="ECO:0000256" key="8">
    <source>
        <dbReference type="ARBA" id="ARBA00022723"/>
    </source>
</evidence>
<evidence type="ECO:0000256" key="13">
    <source>
        <dbReference type="ARBA" id="ARBA00023273"/>
    </source>
</evidence>
<dbReference type="GO" id="GO:0030659">
    <property type="term" value="C:cytoplasmic vesicle membrane"/>
    <property type="evidence" value="ECO:0007669"/>
    <property type="project" value="UniProtKB-SubCell"/>
</dbReference>
<dbReference type="InterPro" id="IPR000008">
    <property type="entry name" value="C2_dom"/>
</dbReference>
<keyword evidence="5" id="KW-0813">Transport</keyword>
<dbReference type="GO" id="GO:0005509">
    <property type="term" value="F:calcium ion binding"/>
    <property type="evidence" value="ECO:0007669"/>
    <property type="project" value="UniProtKB-ARBA"/>
</dbReference>
<accession>A0A8C5UR94</accession>
<feature type="region of interest" description="Disordered" evidence="17">
    <location>
        <begin position="640"/>
        <end position="670"/>
    </location>
</feature>
<dbReference type="GO" id="GO:0031340">
    <property type="term" value="P:positive regulation of vesicle fusion"/>
    <property type="evidence" value="ECO:0007669"/>
    <property type="project" value="UniProtKB-ARBA"/>
</dbReference>
<keyword evidence="12" id="KW-0472">Membrane</keyword>
<reference evidence="19" key="1">
    <citation type="submission" date="2016-12" db="EMBL/GenBank/DDBJ databases">
        <title>Mouse lemur reference genome and diversity panel.</title>
        <authorList>
            <person name="Harris R."/>
            <person name="Larsen P."/>
            <person name="Liu Y."/>
            <person name="Hughes D.S."/>
            <person name="Murali S."/>
            <person name="Raveendran M."/>
            <person name="Korchina V."/>
            <person name="Wang M."/>
            <person name="Jhangiani S."/>
            <person name="Bandaranaike D."/>
            <person name="Bellair M."/>
            <person name="Blankenburg K."/>
            <person name="Chao H."/>
            <person name="Dahdouli M."/>
            <person name="Dinh H."/>
            <person name="Doddapaneni H."/>
            <person name="English A."/>
            <person name="Firestine M."/>
            <person name="Gnanaolivu R."/>
            <person name="Gross S."/>
            <person name="Hernandez B."/>
            <person name="Javaid M."/>
            <person name="Jayaseelan J."/>
            <person name="Jones J."/>
            <person name="Khan Z."/>
            <person name="Kovar C."/>
            <person name="Kurapati P."/>
            <person name="Le B."/>
            <person name="Lee S."/>
            <person name="Li M."/>
            <person name="Mathew T."/>
            <person name="Narasimhan A."/>
            <person name="Ngo D."/>
            <person name="Nguyen L."/>
            <person name="Okwuonu G."/>
            <person name="Ongeri F."/>
            <person name="Osuji N."/>
            <person name="Pu L.-L."/>
            <person name="Puazo M."/>
            <person name="Quiroz J."/>
            <person name="Raj R."/>
            <person name="Rajbhandari K."/>
            <person name="Reid J.G."/>
            <person name="Santibanez J."/>
            <person name="Sexton D."/>
            <person name="Skinner E."/>
            <person name="Vee V."/>
            <person name="Weissenberger G."/>
            <person name="Wu Y."/>
            <person name="Xin Y."/>
            <person name="Han Y."/>
            <person name="Campbell C."/>
            <person name="Brown A."/>
            <person name="Sullivan B."/>
            <person name="Shelton J."/>
            <person name="Brown S."/>
            <person name="Dudchenko O."/>
            <person name="Machol I."/>
            <person name="Durand N."/>
            <person name="Shamim M."/>
            <person name="Lieberman A."/>
            <person name="Muzny D.M."/>
            <person name="Richards S."/>
            <person name="Yoder A."/>
            <person name="Worley K.C."/>
            <person name="Rogers J."/>
            <person name="Gibbs R.A."/>
        </authorList>
    </citation>
    <scope>NUCLEOTIDE SEQUENCE [LARGE SCALE GENOMIC DNA]</scope>
</reference>
<dbReference type="SUPFAM" id="SSF49562">
    <property type="entry name" value="C2 domain (Calcium/lipid-binding domain, CaLB)"/>
    <property type="match status" value="1"/>
</dbReference>
<dbReference type="InterPro" id="IPR035892">
    <property type="entry name" value="C2_domain_sf"/>
</dbReference>
<keyword evidence="9" id="KW-0106">Calcium</keyword>
<dbReference type="PROSITE" id="PS50004">
    <property type="entry name" value="C2"/>
    <property type="match status" value="1"/>
</dbReference>
<keyword evidence="14" id="KW-0968">Cytoplasmic vesicle</keyword>
<gene>
    <name evidence="19" type="primary">C2CD5</name>
</gene>
<keyword evidence="8" id="KW-0479">Metal-binding</keyword>
<dbReference type="InterPro" id="IPR056430">
    <property type="entry name" value="C2CD5_YbjQ-like_dom"/>
</dbReference>
<dbReference type="GO" id="GO:0005544">
    <property type="term" value="F:calcium-dependent phospholipid binding"/>
    <property type="evidence" value="ECO:0007669"/>
    <property type="project" value="InterPro"/>
</dbReference>
<dbReference type="GeneTree" id="ENSGT00390000000212"/>
<reference evidence="19" key="2">
    <citation type="submission" date="2025-08" db="UniProtKB">
        <authorList>
            <consortium name="Ensembl"/>
        </authorList>
    </citation>
    <scope>IDENTIFICATION</scope>
</reference>
<dbReference type="Gene3D" id="2.60.40.150">
    <property type="entry name" value="C2 domain"/>
    <property type="match status" value="1"/>
</dbReference>
<evidence type="ECO:0000256" key="10">
    <source>
        <dbReference type="ARBA" id="ARBA00022927"/>
    </source>
</evidence>
<dbReference type="Proteomes" id="UP000694394">
    <property type="component" value="Chromosome 7"/>
</dbReference>
<keyword evidence="20" id="KW-1185">Reference proteome</keyword>
<evidence type="ECO:0000256" key="2">
    <source>
        <dbReference type="ARBA" id="ARBA00004236"/>
    </source>
</evidence>
<evidence type="ECO:0000259" key="18">
    <source>
        <dbReference type="PROSITE" id="PS50004"/>
    </source>
</evidence>
<feature type="domain" description="C2" evidence="18">
    <location>
        <begin position="1"/>
        <end position="109"/>
    </location>
</feature>
<evidence type="ECO:0000256" key="1">
    <source>
        <dbReference type="ARBA" id="ARBA00004156"/>
    </source>
</evidence>
<dbReference type="PANTHER" id="PTHR37412">
    <property type="entry name" value="C2 DOMAIN-CONTAINING PROTEIN 5"/>
    <property type="match status" value="1"/>
</dbReference>
<dbReference type="InterPro" id="IPR056431">
    <property type="entry name" value="C2CD5_YbjQ-rel_dom"/>
</dbReference>
<dbReference type="CDD" id="cd08688">
    <property type="entry name" value="C2_KIAA0528-like"/>
    <property type="match status" value="1"/>
</dbReference>
<evidence type="ECO:0000256" key="3">
    <source>
        <dbReference type="ARBA" id="ARBA00004466"/>
    </source>
</evidence>
<comment type="function">
    <text evidence="15">Required for insulin-stimulated glucose transport and glucose transporter SLC2A4/GLUT4 translocation from intracellular glucose storage vesicle (GSV) to the plasma membrane (PM) in adipocytes. Binds phospholipid membranes in a calcium-dependent manner and is necessary for the optimal membrane fusion between SLC2A4/GLUT4 GSV and the PM.</text>
</comment>
<dbReference type="PANTHER" id="PTHR37412:SF2">
    <property type="entry name" value="C2 DOMAIN-CONTAINING PROTEIN 5"/>
    <property type="match status" value="1"/>
</dbReference>
<dbReference type="InterPro" id="IPR057815">
    <property type="entry name" value="C2CD5_C"/>
</dbReference>
<dbReference type="GO" id="GO:0090314">
    <property type="term" value="P:positive regulation of protein targeting to membrane"/>
    <property type="evidence" value="ECO:0007669"/>
    <property type="project" value="TreeGrafter"/>
</dbReference>
<feature type="region of interest" description="Disordered" evidence="17">
    <location>
        <begin position="265"/>
        <end position="330"/>
    </location>
</feature>
<dbReference type="GO" id="GO:0008286">
    <property type="term" value="P:insulin receptor signaling pathway"/>
    <property type="evidence" value="ECO:0007669"/>
    <property type="project" value="UniProtKB-ARBA"/>
</dbReference>
<dbReference type="GO" id="GO:0005938">
    <property type="term" value="C:cell cortex"/>
    <property type="evidence" value="ECO:0007669"/>
    <property type="project" value="UniProtKB-SubCell"/>
</dbReference>
<dbReference type="GO" id="GO:0065002">
    <property type="term" value="P:intracellular protein transmembrane transport"/>
    <property type="evidence" value="ECO:0007669"/>
    <property type="project" value="TreeGrafter"/>
</dbReference>